<reference evidence="1 2" key="3">
    <citation type="journal article" date="2005" name="FEBS Lett.">
        <title>Molecular evolution and multilocus sequence typing of 145 strains of SARS-CoV.</title>
        <authorList>
            <person name="Wang Z.G."/>
            <person name="Zheng Z.H."/>
            <person name="Shang L."/>
            <person name="Li L.J."/>
            <person name="Cong L.M."/>
            <person name="Feng M.G."/>
            <person name="Luo Y."/>
            <person name="Cheng S.Y."/>
            <person name="Zhang Y.J."/>
            <person name="Ru M.G."/>
            <person name="Wang Z.X."/>
            <person name="Bao Q.Y."/>
        </authorList>
    </citation>
    <scope>NUCLEOTIDE SEQUENCE [LARGE SCALE GENOMIC DNA]</scope>
    <source>
        <strain evidence="1">ZJ0301</strain>
    </source>
</reference>
<proteinExistence type="predicted"/>
<evidence type="ECO:0000313" key="1">
    <source>
        <dbReference type="EMBL" id="ABA02259.1"/>
    </source>
</evidence>
<organism evidence="1 2">
    <name type="scientific">SARS coronavirus ZJ0301</name>
    <dbReference type="NCBI Taxonomy" id="344702"/>
    <lineage>
        <taxon>Viruses</taxon>
        <taxon>Riboviria</taxon>
        <taxon>Orthornavirae</taxon>
        <taxon>Pisuviricota</taxon>
        <taxon>Pisoniviricetes</taxon>
        <taxon>Nidovirales</taxon>
        <taxon>Cornidovirineae</taxon>
        <taxon>Coronaviridae</taxon>
        <taxon>Orthocoronavirinae</taxon>
        <taxon>Betacoronavirus</taxon>
        <taxon>Sarbecovirus</taxon>
        <taxon>Betacoronavirus pandemicum</taxon>
        <taxon>Severe acute respiratory syndrome coronavirus</taxon>
    </lineage>
</organism>
<evidence type="ECO:0000313" key="2">
    <source>
        <dbReference type="Proteomes" id="UP000163176"/>
    </source>
</evidence>
<sequence>MLKFHSCFGVRMDMLKPSTQNYKQVKRGNQVLRCLTCTRCKECFLKSVTFRIMVKMLLYQKE</sequence>
<dbReference type="Proteomes" id="UP000163176">
    <property type="component" value="Segment"/>
</dbReference>
<reference evidence="1 2" key="1">
    <citation type="journal article" date="2003" name="Chin. Med. J.">
        <title>Severe acute respiratory syndrome-associated coronavirus genotype and its characterization.</title>
        <authorList>
            <person name="Li L."/>
            <person name="Wang Z."/>
            <person name="Lu Y."/>
            <person name="Bao Q."/>
            <person name="Chen S."/>
            <person name="Wu N."/>
            <person name="Cheng S."/>
            <person name="Weng J."/>
            <person name="Zhang Y."/>
            <person name="Yan J."/>
            <person name="Mei L."/>
            <person name="Wang X."/>
            <person name="Zhu H."/>
            <person name="Yu Y."/>
            <person name="Zhang M."/>
            <person name="Li M."/>
            <person name="Yao J."/>
            <person name="Lu Q."/>
            <person name="Yao P."/>
            <person name="Bo X."/>
            <person name="Wo J."/>
            <person name="Wang S."/>
            <person name="Hu S."/>
        </authorList>
    </citation>
    <scope>NUCLEOTIDE SEQUENCE [LARGE SCALE GENOMIC DNA]</scope>
    <source>
        <strain evidence="1">ZJ0301</strain>
    </source>
</reference>
<name>Q3S2D3_SARS</name>
<accession>Q3S2D3</accession>
<reference evidence="1 2" key="2">
    <citation type="journal article" date="2004" name="Chin. Med. J.">
        <title>Molecular biological analysis of genotyping and phylogeny of severe acute respiratory syndrome associated coronavirus.</title>
        <authorList>
            <person name="Wang Z.G."/>
            <person name="Li L.J."/>
            <person name="Luo Y."/>
            <person name="Zhang J.Y."/>
            <person name="Wang M.Y."/>
            <person name="Cheng S.Y."/>
            <person name="Zhang Y.J."/>
            <person name="Wang X.M."/>
            <person name="Lu Y.Y."/>
            <person name="Wu N.P."/>
            <person name="Mei L.L."/>
            <person name="Wang Z.X."/>
        </authorList>
    </citation>
    <scope>NUCLEOTIDE SEQUENCE [LARGE SCALE GENOMIC DNA]</scope>
    <source>
        <strain evidence="1">ZJ0301</strain>
    </source>
</reference>
<dbReference type="EMBL" id="DQ182595">
    <property type="protein sequence ID" value="ABA02259.1"/>
    <property type="molecule type" value="Genomic_RNA"/>
</dbReference>
<protein>
    <submittedName>
        <fullName evidence="1">Putative structure protein 1l</fullName>
    </submittedName>
</protein>